<dbReference type="EMBL" id="OY726394">
    <property type="protein sequence ID" value="CAJ1493848.1"/>
    <property type="molecule type" value="Genomic_DNA"/>
</dbReference>
<dbReference type="RefSeq" id="WP_308475421.1">
    <property type="nucleotide sequence ID" value="NZ_OY726394.1"/>
</dbReference>
<name>A0ABM9L789_9MYCO</name>
<reference evidence="2 3" key="1">
    <citation type="submission" date="2023-08" db="EMBL/GenBank/DDBJ databases">
        <authorList>
            <person name="Folkvardsen B D."/>
            <person name="Norman A."/>
        </authorList>
    </citation>
    <scope>NUCLEOTIDE SEQUENCE [LARGE SCALE GENOMIC DNA]</scope>
    <source>
        <strain evidence="2 3">Mu0083</strain>
    </source>
</reference>
<keyword evidence="1" id="KW-1133">Transmembrane helix</keyword>
<evidence type="ECO:0000313" key="3">
    <source>
        <dbReference type="Proteomes" id="UP001190336"/>
    </source>
</evidence>
<evidence type="ECO:0000313" key="2">
    <source>
        <dbReference type="EMBL" id="CAJ1493848.1"/>
    </source>
</evidence>
<keyword evidence="1" id="KW-0472">Membrane</keyword>
<feature type="transmembrane region" description="Helical" evidence="1">
    <location>
        <begin position="40"/>
        <end position="61"/>
    </location>
</feature>
<protein>
    <submittedName>
        <fullName evidence="2">Uncharacterized protein</fullName>
    </submittedName>
</protein>
<feature type="transmembrane region" description="Helical" evidence="1">
    <location>
        <begin position="73"/>
        <end position="93"/>
    </location>
</feature>
<keyword evidence="3" id="KW-1185">Reference proteome</keyword>
<dbReference type="Proteomes" id="UP001190336">
    <property type="component" value="Chromosome"/>
</dbReference>
<sequence length="100" mass="10561">MSTPVIANRYGPNALLPALAAIAVVGTTAWMWLLYWIADLYLFGVATLLVIATGFLMAHSGVGRAAHIGRGMLVGYLAAPLTIALVVIPPVLLNQLLHLV</sequence>
<keyword evidence="1" id="KW-0812">Transmembrane</keyword>
<organism evidence="2 3">
    <name type="scientific">[Mycobacterium] kokjensenii</name>
    <dbReference type="NCBI Taxonomy" id="3064287"/>
    <lineage>
        <taxon>Bacteria</taxon>
        <taxon>Bacillati</taxon>
        <taxon>Actinomycetota</taxon>
        <taxon>Actinomycetes</taxon>
        <taxon>Mycobacteriales</taxon>
        <taxon>Mycobacteriaceae</taxon>
        <taxon>Mycolicibacter</taxon>
    </lineage>
</organism>
<feature type="transmembrane region" description="Helical" evidence="1">
    <location>
        <begin position="12"/>
        <end position="34"/>
    </location>
</feature>
<gene>
    <name evidence="2" type="ORF">MU0083_000524</name>
</gene>
<evidence type="ECO:0000256" key="1">
    <source>
        <dbReference type="SAM" id="Phobius"/>
    </source>
</evidence>
<accession>A0ABM9L789</accession>
<proteinExistence type="predicted"/>